<organism evidence="1 2">
    <name type="scientific">Promicromonospora aerolata</name>
    <dbReference type="NCBI Taxonomy" id="195749"/>
    <lineage>
        <taxon>Bacteria</taxon>
        <taxon>Bacillati</taxon>
        <taxon>Actinomycetota</taxon>
        <taxon>Actinomycetes</taxon>
        <taxon>Micrococcales</taxon>
        <taxon>Promicromonosporaceae</taxon>
        <taxon>Promicromonospora</taxon>
    </lineage>
</organism>
<dbReference type="EMBL" id="JBHUHF010000001">
    <property type="protein sequence ID" value="MFD2027625.1"/>
    <property type="molecule type" value="Genomic_DNA"/>
</dbReference>
<name>A0ABW4VE61_9MICO</name>
<accession>A0ABW4VE61</accession>
<dbReference type="RefSeq" id="WP_377199357.1">
    <property type="nucleotide sequence ID" value="NZ_JBHUHF010000001.1"/>
</dbReference>
<dbReference type="Proteomes" id="UP001597338">
    <property type="component" value="Unassembled WGS sequence"/>
</dbReference>
<evidence type="ECO:0000313" key="2">
    <source>
        <dbReference type="Proteomes" id="UP001597338"/>
    </source>
</evidence>
<protein>
    <submittedName>
        <fullName evidence="1">Uncharacterized protein</fullName>
    </submittedName>
</protein>
<reference evidence="2" key="1">
    <citation type="journal article" date="2019" name="Int. J. Syst. Evol. Microbiol.">
        <title>The Global Catalogue of Microorganisms (GCM) 10K type strain sequencing project: providing services to taxonomists for standard genome sequencing and annotation.</title>
        <authorList>
            <consortium name="The Broad Institute Genomics Platform"/>
            <consortium name="The Broad Institute Genome Sequencing Center for Infectious Disease"/>
            <person name="Wu L."/>
            <person name="Ma J."/>
        </authorList>
    </citation>
    <scope>NUCLEOTIDE SEQUENCE [LARGE SCALE GENOMIC DNA]</scope>
    <source>
        <strain evidence="2">CCM 7043</strain>
    </source>
</reference>
<comment type="caution">
    <text evidence="1">The sequence shown here is derived from an EMBL/GenBank/DDBJ whole genome shotgun (WGS) entry which is preliminary data.</text>
</comment>
<proteinExistence type="predicted"/>
<sequence>MALDETTRQVNKRAIEALENAQWRLQEADLDVLHALEPLEDLSKYTNAHDPAVQELGAVSARIKAAREDVTRRWIAESEGE</sequence>
<keyword evidence="2" id="KW-1185">Reference proteome</keyword>
<gene>
    <name evidence="1" type="ORF">ACFSL2_19140</name>
</gene>
<evidence type="ECO:0000313" key="1">
    <source>
        <dbReference type="EMBL" id="MFD2027625.1"/>
    </source>
</evidence>